<feature type="transmembrane region" description="Helical" evidence="6">
    <location>
        <begin position="6"/>
        <end position="22"/>
    </location>
</feature>
<sequence>MNKKELIYIVSVSIFSILLIFLPFKINIFFKIGIITLLYLIYFVKYLFIYLEDEEMENNFPLFLRDLSYYLKIGQPLPIALYNLLNNSYGKKLDNIIKYIVSQMKYGNTFYEALNDVSNKIKNKEISEVLLNINEVMKNGGDLSNLLDTLSDSIRNLSTIRKDRLSQLKITTYTYYGLFFGVLLSLAIIYFLVLNLESSSLFLTKSGYQQVISTYRFISFILLLINAIFTGLVIGKISKGKIQSGIYHSIILVFISLGFFFLL</sequence>
<gene>
    <name evidence="8" type="ORF">MJ1_0610</name>
</gene>
<comment type="subcellular location">
    <subcellularLocation>
        <location evidence="1">Cell membrane</location>
        <topology evidence="1">Multi-pass membrane protein</topology>
    </subcellularLocation>
</comment>
<evidence type="ECO:0000313" key="8">
    <source>
        <dbReference type="EMBL" id="BBL45757.1"/>
    </source>
</evidence>
<protein>
    <submittedName>
        <fullName evidence="8">Archaeal flagellar protein FlaJ</fullName>
    </submittedName>
</protein>
<keyword evidence="8" id="KW-0969">Cilium</keyword>
<feature type="transmembrane region" description="Helical" evidence="6">
    <location>
        <begin position="214"/>
        <end position="234"/>
    </location>
</feature>
<dbReference type="RefSeq" id="WP_258393070.1">
    <property type="nucleotide sequence ID" value="NZ_AP019769.1"/>
</dbReference>
<feature type="transmembrane region" description="Helical" evidence="6">
    <location>
        <begin position="29"/>
        <end position="49"/>
    </location>
</feature>
<dbReference type="KEGG" id="naer:MJ1_0610"/>
<reference evidence="9" key="1">
    <citation type="journal article" date="2022" name="Int. J. Syst. Evol. Microbiol.">
        <title>Nanobdella aerobiophila gen. nov., sp. nov., a thermoacidophilic, obligate ectosymbiotic archaeon, and proposal of Nanobdellaceae fam. nov., Nanobdellales ord. nov. and Nanobdellia class. nov.</title>
        <authorList>
            <person name="Kato S."/>
            <person name="Ogasawara A."/>
            <person name="Itoh T."/>
            <person name="Sakai H.D."/>
            <person name="Shimizu M."/>
            <person name="Yuki M."/>
            <person name="Kaneko M."/>
            <person name="Takashina T."/>
            <person name="Ohkuma M."/>
        </authorList>
    </citation>
    <scope>NUCLEOTIDE SEQUENCE [LARGE SCALE GENOMIC DNA]</scope>
    <source>
        <strain evidence="9">MJ1</strain>
    </source>
</reference>
<dbReference type="Proteomes" id="UP001055553">
    <property type="component" value="Chromosome"/>
</dbReference>
<evidence type="ECO:0000256" key="3">
    <source>
        <dbReference type="ARBA" id="ARBA00022692"/>
    </source>
</evidence>
<dbReference type="Pfam" id="PF00482">
    <property type="entry name" value="T2SSF"/>
    <property type="match status" value="1"/>
</dbReference>
<dbReference type="GO" id="GO:0005886">
    <property type="term" value="C:plasma membrane"/>
    <property type="evidence" value="ECO:0007669"/>
    <property type="project" value="UniProtKB-SubCell"/>
</dbReference>
<evidence type="ECO:0000313" key="9">
    <source>
        <dbReference type="Proteomes" id="UP001055553"/>
    </source>
</evidence>
<evidence type="ECO:0000256" key="6">
    <source>
        <dbReference type="SAM" id="Phobius"/>
    </source>
</evidence>
<feature type="domain" description="Type II secretion system protein GspF" evidence="7">
    <location>
        <begin position="63"/>
        <end position="189"/>
    </location>
</feature>
<keyword evidence="9" id="KW-1185">Reference proteome</keyword>
<dbReference type="PANTHER" id="PTHR35402">
    <property type="entry name" value="INTEGRAL MEMBRANE PROTEIN-RELATED"/>
    <property type="match status" value="1"/>
</dbReference>
<evidence type="ECO:0000256" key="2">
    <source>
        <dbReference type="ARBA" id="ARBA00022475"/>
    </source>
</evidence>
<feature type="transmembrane region" description="Helical" evidence="6">
    <location>
        <begin position="246"/>
        <end position="262"/>
    </location>
</feature>
<organism evidence="8 9">
    <name type="scientific">Nanobdella aerobiophila</name>
    <dbReference type="NCBI Taxonomy" id="2586965"/>
    <lineage>
        <taxon>Archaea</taxon>
        <taxon>Nanobdellota</taxon>
        <taxon>Nanobdellia</taxon>
        <taxon>Nanobdellales</taxon>
        <taxon>Nanobdellaceae</taxon>
        <taxon>Nanobdella</taxon>
    </lineage>
</organism>
<feature type="transmembrane region" description="Helical" evidence="6">
    <location>
        <begin position="173"/>
        <end position="194"/>
    </location>
</feature>
<dbReference type="GeneID" id="74568555"/>
<name>A0A915SAG9_9ARCH</name>
<keyword evidence="3 6" id="KW-0812">Transmembrane</keyword>
<dbReference type="InterPro" id="IPR056569">
    <property type="entry name" value="ArlJ-like"/>
</dbReference>
<keyword evidence="8" id="KW-0282">Flagellum</keyword>
<evidence type="ECO:0000256" key="5">
    <source>
        <dbReference type="ARBA" id="ARBA00023136"/>
    </source>
</evidence>
<proteinExistence type="predicted"/>
<evidence type="ECO:0000259" key="7">
    <source>
        <dbReference type="Pfam" id="PF00482"/>
    </source>
</evidence>
<dbReference type="AlphaFoldDB" id="A0A915SAG9"/>
<keyword evidence="4 6" id="KW-1133">Transmembrane helix</keyword>
<keyword evidence="5 6" id="KW-0472">Membrane</keyword>
<accession>A0A915SAG9</accession>
<dbReference type="InterPro" id="IPR042094">
    <property type="entry name" value="T2SS_GspF_sf"/>
</dbReference>
<dbReference type="InterPro" id="IPR018076">
    <property type="entry name" value="T2SS_GspF_dom"/>
</dbReference>
<dbReference type="PANTHER" id="PTHR35402:SF1">
    <property type="entry name" value="TYPE II SECRETION SYSTEM PROTEIN GSPF DOMAIN-CONTAINING PROTEIN"/>
    <property type="match status" value="1"/>
</dbReference>
<evidence type="ECO:0000256" key="4">
    <source>
        <dbReference type="ARBA" id="ARBA00022989"/>
    </source>
</evidence>
<dbReference type="EMBL" id="AP019769">
    <property type="protein sequence ID" value="BBL45757.1"/>
    <property type="molecule type" value="Genomic_DNA"/>
</dbReference>
<dbReference type="Gene3D" id="1.20.81.30">
    <property type="entry name" value="Type II secretion system (T2SS), domain F"/>
    <property type="match status" value="1"/>
</dbReference>
<keyword evidence="8" id="KW-0966">Cell projection</keyword>
<evidence type="ECO:0000256" key="1">
    <source>
        <dbReference type="ARBA" id="ARBA00004651"/>
    </source>
</evidence>
<keyword evidence="2" id="KW-1003">Cell membrane</keyword>